<dbReference type="InterPro" id="IPR011109">
    <property type="entry name" value="DNA_bind_recombinase_dom"/>
</dbReference>
<evidence type="ECO:0000259" key="1">
    <source>
        <dbReference type="PROSITE" id="PS51736"/>
    </source>
</evidence>
<dbReference type="SUPFAM" id="SSF53041">
    <property type="entry name" value="Resolvase-like"/>
    <property type="match status" value="1"/>
</dbReference>
<evidence type="ECO:0000313" key="3">
    <source>
        <dbReference type="EMBL" id="CBL17465.1"/>
    </source>
</evidence>
<dbReference type="GeneID" id="83156078"/>
<organism evidence="3 4">
    <name type="scientific">Ruminococcus champanellensis (strain DSM 18848 / JCM 17042 / KCTC 15320 / 18P13)</name>
    <dbReference type="NCBI Taxonomy" id="213810"/>
    <lineage>
        <taxon>Bacteria</taxon>
        <taxon>Bacillati</taxon>
        <taxon>Bacillota</taxon>
        <taxon>Clostridia</taxon>
        <taxon>Eubacteriales</taxon>
        <taxon>Oscillospiraceae</taxon>
        <taxon>Ruminococcus</taxon>
    </lineage>
</organism>
<dbReference type="Pfam" id="PF07508">
    <property type="entry name" value="Recombinase"/>
    <property type="match status" value="1"/>
</dbReference>
<dbReference type="AlphaFoldDB" id="D4LCX0"/>
<dbReference type="Gene3D" id="3.90.1750.20">
    <property type="entry name" value="Putative Large Serine Recombinase, Chain B, Domain 2"/>
    <property type="match status" value="1"/>
</dbReference>
<dbReference type="Pfam" id="PF13408">
    <property type="entry name" value="Zn_ribbon_recom"/>
    <property type="match status" value="1"/>
</dbReference>
<reference evidence="3" key="1">
    <citation type="submission" date="2010-03" db="EMBL/GenBank/DDBJ databases">
        <title>The genome sequence of Ruminococcus sp. 18P13.</title>
        <authorList>
            <consortium name="metaHIT consortium -- http://www.metahit.eu/"/>
            <person name="Pajon A."/>
            <person name="Turner K."/>
            <person name="Parkhill J."/>
            <person name="Bernalier A."/>
        </authorList>
    </citation>
    <scope>NUCLEOTIDE SEQUENCE [LARGE SCALE GENOMIC DNA]</scope>
    <source>
        <strain evidence="3">Type strain: 18P13</strain>
    </source>
</reference>
<feature type="domain" description="Recombinase" evidence="2">
    <location>
        <begin position="163"/>
        <end position="326"/>
    </location>
</feature>
<dbReference type="Gene3D" id="3.40.50.1390">
    <property type="entry name" value="Resolvase, N-terminal catalytic domain"/>
    <property type="match status" value="1"/>
</dbReference>
<protein>
    <submittedName>
        <fullName evidence="3">Site-specific recombinases, DNA invertase Pin homologs</fullName>
    </submittedName>
</protein>
<gene>
    <name evidence="3" type="ordered locus">RUM_13430</name>
</gene>
<dbReference type="PANTHER" id="PTHR30461">
    <property type="entry name" value="DNA-INVERTASE FROM LAMBDOID PROPHAGE"/>
    <property type="match status" value="1"/>
</dbReference>
<feature type="domain" description="Resolvase/invertase-type recombinase catalytic" evidence="1">
    <location>
        <begin position="6"/>
        <end position="155"/>
    </location>
</feature>
<dbReference type="CDD" id="cd03768">
    <property type="entry name" value="SR_ResInv"/>
    <property type="match status" value="1"/>
</dbReference>
<sequence>MEDTRKIAIYSRKSKFTGKGESIGNQIELCKAGIRTAYSDISDDAILIFEDEGFSGGNTNRPQFQEMMKLCRKRKIKCIVCYRLDRISRNICDYTSMIEELNQLDISFISITEKFDTTSAIGRTMMNIASVFAQFERETIAERIRDNMLELAKDGRWLGGNTPTGYRSVETIGSITMDGRKRKARKLEIIPDEAKLIQLIFSKFLEFHSLTKTETYLIQNNYITKTGKYFSRFAIKGILMNPIYLKADEAAWNYFDTKEVEVFSDRNCFDGNHGVIAYNKTKQQTGHSNKVRDIKDWIIAVGKHEGIISGEDWCQTQKLLAQNKSKSYRKPRSNVALLSGLLFCGDCGSFMRPKLSQRINQDGEFIYDYLCELKEKSKRQKCSMKRINGNELDQAISNEIKKITSDESELLRILKKEAAHAQMRNTSHQKKILSLKRNKSYTECKIKNLIALLEKAEDTAAHKYILEEINTLDKAKIDIEAQIQEYEGMERVNALSDLEFEGLAKMLCSFADSFETMPLEQKRFTIKTFVRKIVWDGSQVHIYFLGNEDDKTDISQDALLEPQREGYK</sequence>
<dbReference type="InterPro" id="IPR025827">
    <property type="entry name" value="Zn_ribbon_recom_dom"/>
</dbReference>
<dbReference type="InterPro" id="IPR050639">
    <property type="entry name" value="SSR_resolvase"/>
</dbReference>
<dbReference type="HOGENOM" id="CLU_010686_18_14_9"/>
<dbReference type="Proteomes" id="UP000007054">
    <property type="component" value="Chromosome"/>
</dbReference>
<evidence type="ECO:0000259" key="2">
    <source>
        <dbReference type="PROSITE" id="PS51737"/>
    </source>
</evidence>
<dbReference type="GO" id="GO:0000150">
    <property type="term" value="F:DNA strand exchange activity"/>
    <property type="evidence" value="ECO:0007669"/>
    <property type="project" value="InterPro"/>
</dbReference>
<dbReference type="PATRIC" id="fig|213810.4.peg.1239"/>
<dbReference type="InterPro" id="IPR006119">
    <property type="entry name" value="Resolv_N"/>
</dbReference>
<name>D4LCX0_RUMC1</name>
<evidence type="ECO:0000313" key="4">
    <source>
        <dbReference type="Proteomes" id="UP000007054"/>
    </source>
</evidence>
<dbReference type="EMBL" id="FP929052">
    <property type="protein sequence ID" value="CBL17465.1"/>
    <property type="molecule type" value="Genomic_DNA"/>
</dbReference>
<dbReference type="KEGG" id="rch:RUM_13430"/>
<dbReference type="SMART" id="SM00857">
    <property type="entry name" value="Resolvase"/>
    <property type="match status" value="1"/>
</dbReference>
<dbReference type="STRING" id="213810.RUM_13430"/>
<dbReference type="GO" id="GO:0003677">
    <property type="term" value="F:DNA binding"/>
    <property type="evidence" value="ECO:0007669"/>
    <property type="project" value="InterPro"/>
</dbReference>
<accession>D4LCX0</accession>
<dbReference type="RefSeq" id="WP_015558372.1">
    <property type="nucleotide sequence ID" value="NC_021039.1"/>
</dbReference>
<proteinExistence type="predicted"/>
<dbReference type="PROSITE" id="PS51736">
    <property type="entry name" value="RECOMBINASES_3"/>
    <property type="match status" value="1"/>
</dbReference>
<dbReference type="PROSITE" id="PS51737">
    <property type="entry name" value="RECOMBINASE_DNA_BIND"/>
    <property type="match status" value="1"/>
</dbReference>
<keyword evidence="4" id="KW-1185">Reference proteome</keyword>
<dbReference type="PANTHER" id="PTHR30461:SF23">
    <property type="entry name" value="DNA RECOMBINASE-RELATED"/>
    <property type="match status" value="1"/>
</dbReference>
<reference evidence="3" key="2">
    <citation type="submission" date="2010-03" db="EMBL/GenBank/DDBJ databases">
        <authorList>
            <person name="Pajon A."/>
        </authorList>
    </citation>
    <scope>NUCLEOTIDE SEQUENCE</scope>
    <source>
        <strain evidence="3">Type strain: 18P13</strain>
    </source>
</reference>
<dbReference type="InterPro" id="IPR036162">
    <property type="entry name" value="Resolvase-like_N_sf"/>
</dbReference>
<dbReference type="Pfam" id="PF00239">
    <property type="entry name" value="Resolvase"/>
    <property type="match status" value="1"/>
</dbReference>
<dbReference type="InterPro" id="IPR038109">
    <property type="entry name" value="DNA_bind_recomb_sf"/>
</dbReference>
<dbReference type="BioCyc" id="RCHA213810:RUM_RS06520-MONOMER"/>